<accession>A0AC34PWR7</accession>
<name>A0AC34PWR7_9BILA</name>
<evidence type="ECO:0000313" key="1">
    <source>
        <dbReference type="Proteomes" id="UP000887576"/>
    </source>
</evidence>
<sequence>MYVLIQYIPFPEIIFLLAHYGWNFVHGAPALIYLTVNKSIRKRIFSFLVKQLNSTVTPTIEHTPTAMRTNEHNNFI</sequence>
<evidence type="ECO:0000313" key="2">
    <source>
        <dbReference type="WBParaSite" id="JU765_v2.g10712.t1"/>
    </source>
</evidence>
<proteinExistence type="predicted"/>
<dbReference type="WBParaSite" id="JU765_v2.g10712.t1">
    <property type="protein sequence ID" value="JU765_v2.g10712.t1"/>
    <property type="gene ID" value="JU765_v2.g10712"/>
</dbReference>
<organism evidence="1 2">
    <name type="scientific">Panagrolaimus sp. JU765</name>
    <dbReference type="NCBI Taxonomy" id="591449"/>
    <lineage>
        <taxon>Eukaryota</taxon>
        <taxon>Metazoa</taxon>
        <taxon>Ecdysozoa</taxon>
        <taxon>Nematoda</taxon>
        <taxon>Chromadorea</taxon>
        <taxon>Rhabditida</taxon>
        <taxon>Tylenchina</taxon>
        <taxon>Panagrolaimomorpha</taxon>
        <taxon>Panagrolaimoidea</taxon>
        <taxon>Panagrolaimidae</taxon>
        <taxon>Panagrolaimus</taxon>
    </lineage>
</organism>
<dbReference type="Proteomes" id="UP000887576">
    <property type="component" value="Unplaced"/>
</dbReference>
<protein>
    <submittedName>
        <fullName evidence="2">Uncharacterized protein</fullName>
    </submittedName>
</protein>
<reference evidence="2" key="1">
    <citation type="submission" date="2022-11" db="UniProtKB">
        <authorList>
            <consortium name="WormBaseParasite"/>
        </authorList>
    </citation>
    <scope>IDENTIFICATION</scope>
</reference>